<dbReference type="Proteomes" id="UP000254664">
    <property type="component" value="Unassembled WGS sequence"/>
</dbReference>
<reference evidence="1 2" key="1">
    <citation type="submission" date="2018-06" db="EMBL/GenBank/DDBJ databases">
        <authorList>
            <consortium name="Pathogen Informatics"/>
            <person name="Doyle S."/>
        </authorList>
    </citation>
    <scope>NUCLEOTIDE SEQUENCE [LARGE SCALE GENOMIC DNA]</scope>
    <source>
        <strain evidence="1 2">NCTC9836</strain>
    </source>
</reference>
<accession>A0A381K6P7</accession>
<evidence type="ECO:0000313" key="2">
    <source>
        <dbReference type="Proteomes" id="UP000254664"/>
    </source>
</evidence>
<organism evidence="1 2">
    <name type="scientific">Clostridium putrefaciens</name>
    <dbReference type="NCBI Taxonomy" id="99675"/>
    <lineage>
        <taxon>Bacteria</taxon>
        <taxon>Bacillati</taxon>
        <taxon>Bacillota</taxon>
        <taxon>Clostridia</taxon>
        <taxon>Eubacteriales</taxon>
        <taxon>Clostridiaceae</taxon>
        <taxon>Clostridium</taxon>
    </lineage>
</organism>
<dbReference type="EMBL" id="UFWZ01000002">
    <property type="protein sequence ID" value="SUY72776.1"/>
    <property type="molecule type" value="Genomic_DNA"/>
</dbReference>
<dbReference type="AlphaFoldDB" id="A0A381K6P7"/>
<dbReference type="RefSeq" id="WP_115642523.1">
    <property type="nucleotide sequence ID" value="NZ_UFWZ01000002.1"/>
</dbReference>
<name>A0A381K6P7_9CLOT</name>
<protein>
    <submittedName>
        <fullName evidence="1">Uncharacterized protein</fullName>
    </submittedName>
</protein>
<keyword evidence="2" id="KW-1185">Reference proteome</keyword>
<gene>
    <name evidence="1" type="ORF">NCTC9836_02973</name>
</gene>
<evidence type="ECO:0000313" key="1">
    <source>
        <dbReference type="EMBL" id="SUY72776.1"/>
    </source>
</evidence>
<sequence length="83" mass="9976">MKINCYSKIKEDTLDKADKLAKDKYYSKAISLIEDNLSLLKEDKELIDKVKEYEGEKGSIFHENRRKKFKLYLINRKFRQSKI</sequence>
<proteinExistence type="predicted"/>